<dbReference type="EMBL" id="JADJMS010000046">
    <property type="protein sequence ID" value="MBK7416549.1"/>
    <property type="molecule type" value="Genomic_DNA"/>
</dbReference>
<dbReference type="InterPro" id="IPR042099">
    <property type="entry name" value="ANL_N_sf"/>
</dbReference>
<dbReference type="SUPFAM" id="SSF56801">
    <property type="entry name" value="Acetyl-CoA synthetase-like"/>
    <property type="match status" value="1"/>
</dbReference>
<name>A0A935K4N0_9RHOO</name>
<dbReference type="Gene3D" id="3.30.300.30">
    <property type="match status" value="1"/>
</dbReference>
<accession>A0A935K4N0</accession>
<dbReference type="PANTHER" id="PTHR43845">
    <property type="entry name" value="BLR5969 PROTEIN"/>
    <property type="match status" value="1"/>
</dbReference>
<protein>
    <submittedName>
        <fullName evidence="2">AMP-binding protein</fullName>
    </submittedName>
</protein>
<dbReference type="Gene3D" id="3.40.50.12780">
    <property type="entry name" value="N-terminal domain of ligase-like"/>
    <property type="match status" value="1"/>
</dbReference>
<evidence type="ECO:0000313" key="2">
    <source>
        <dbReference type="EMBL" id="MBK7416549.1"/>
    </source>
</evidence>
<dbReference type="Pfam" id="PF00501">
    <property type="entry name" value="AMP-binding"/>
    <property type="match status" value="1"/>
</dbReference>
<organism evidence="2 3">
    <name type="scientific">Candidatus Dechloromonas phosphorivorans</name>
    <dbReference type="NCBI Taxonomy" id="2899244"/>
    <lineage>
        <taxon>Bacteria</taxon>
        <taxon>Pseudomonadati</taxon>
        <taxon>Pseudomonadota</taxon>
        <taxon>Betaproteobacteria</taxon>
        <taxon>Rhodocyclales</taxon>
        <taxon>Azonexaceae</taxon>
        <taxon>Dechloromonas</taxon>
    </lineage>
</organism>
<evidence type="ECO:0000259" key="1">
    <source>
        <dbReference type="Pfam" id="PF00501"/>
    </source>
</evidence>
<gene>
    <name evidence="2" type="ORF">IPJ38_17105</name>
</gene>
<comment type="caution">
    <text evidence="2">The sequence shown here is derived from an EMBL/GenBank/DDBJ whole genome shotgun (WGS) entry which is preliminary data.</text>
</comment>
<dbReference type="Proteomes" id="UP000739411">
    <property type="component" value="Unassembled WGS sequence"/>
</dbReference>
<proteinExistence type="predicted"/>
<reference evidence="2 3" key="1">
    <citation type="submission" date="2020-10" db="EMBL/GenBank/DDBJ databases">
        <title>Connecting structure to function with the recovery of over 1000 high-quality activated sludge metagenome-assembled genomes encoding full-length rRNA genes using long-read sequencing.</title>
        <authorList>
            <person name="Singleton C.M."/>
            <person name="Petriglieri F."/>
            <person name="Kristensen J.M."/>
            <person name="Kirkegaard R.H."/>
            <person name="Michaelsen T.Y."/>
            <person name="Andersen M.H."/>
            <person name="Karst S.M."/>
            <person name="Dueholm M.S."/>
            <person name="Nielsen P.H."/>
            <person name="Albertsen M."/>
        </authorList>
    </citation>
    <scope>NUCLEOTIDE SEQUENCE [LARGE SCALE GENOMIC DNA]</scope>
    <source>
        <strain evidence="2">EsbW_18-Q3-R4-48_BATAC.463</strain>
    </source>
</reference>
<dbReference type="PANTHER" id="PTHR43845:SF1">
    <property type="entry name" value="BLR5969 PROTEIN"/>
    <property type="match status" value="1"/>
</dbReference>
<feature type="domain" description="AMP-dependent synthetase/ligase" evidence="1">
    <location>
        <begin position="121"/>
        <end position="275"/>
    </location>
</feature>
<evidence type="ECO:0000313" key="3">
    <source>
        <dbReference type="Proteomes" id="UP000739411"/>
    </source>
</evidence>
<dbReference type="AlphaFoldDB" id="A0A935K4N0"/>
<dbReference type="InterPro" id="IPR000873">
    <property type="entry name" value="AMP-dep_synth/lig_dom"/>
</dbReference>
<sequence length="409" mass="45049">MSYYDPLETRDPGEREEDLMDKLARQVAHAKESTTYYFHALAGFNPFECVTREALARLPLTRKRDLIALQQKTPPFGGLNSLPRHKAKRVFSSPGPIYELQGKDIDPWHMARVLYAAGFRNGDLIHNCFSYHFTPGAFIFEGGARKLGCSVFPGGTGQTEQQVQAMADLKPEGYVGTPSFLRIIVEKAEEMGVNISSLRKASVSGEALPGVTRDWLKERGIIVRQCYATADIGAIAYETEAEEGLVVEEEVLVEIVRPGTGDPVEPGEVGEIVVTTFNPDYPLIRFATGDLSAVMPGRSPCGRSNIRLKGWMGRADQTTKIKGMFVHPEQVAELAKRHPEIHRMRLVVDNPGGQDRMVLHCEIEAGAEALDKAVISSLREVTKLRGEVAFAAPGGLPNDGKVIEDSRVY</sequence>
<dbReference type="InterPro" id="IPR045851">
    <property type="entry name" value="AMP-bd_C_sf"/>
</dbReference>